<protein>
    <submittedName>
        <fullName evidence="3">DUF1707 domain-containing protein</fullName>
    </submittedName>
</protein>
<gene>
    <name evidence="3" type="ORF">FGL95_11340</name>
</gene>
<reference evidence="3 4" key="2">
    <citation type="submission" date="2020-06" db="EMBL/GenBank/DDBJ databases">
        <title>Antribacter stalactiti gen. nov., sp. nov., a new member of the family Nacardiaceae isolated from a cave.</title>
        <authorList>
            <person name="Kim I.S."/>
        </authorList>
    </citation>
    <scope>NUCLEOTIDE SEQUENCE [LARGE SCALE GENOMIC DNA]</scope>
    <source>
        <strain evidence="3 4">YC2-7</strain>
    </source>
</reference>
<sequence>MAYRAEPQVRARDLDRSTTIAVLDNARADGQLDYGEHQSRVERARNAVTLTQLDALVTDLQTAPGSMAPPVAAPRASQFPWFLVVLIAVGIALAAWLVLSGKPPKADVTDTATTSTAPTTLLPTEAVPIVAPKVNLTTADGLRTFTELYRAKFGDTLGDQWLFYPDGPYAIVTRAEQANRDRDYTFRGGFEPGSLDSRDPNTQVIDFGAVNVDAMAGLMASAPQLLGVPDAKVGHVAVRTERGGPAIYVFADNEVHEGGYIKAALAGDIISLQKSGR</sequence>
<dbReference type="Pfam" id="PF08044">
    <property type="entry name" value="DUF1707"/>
    <property type="match status" value="1"/>
</dbReference>
<dbReference type="PANTHER" id="PTHR40763">
    <property type="entry name" value="MEMBRANE PROTEIN-RELATED"/>
    <property type="match status" value="1"/>
</dbReference>
<evidence type="ECO:0000313" key="3">
    <source>
        <dbReference type="EMBL" id="NMN95627.1"/>
    </source>
</evidence>
<keyword evidence="1" id="KW-0812">Transmembrane</keyword>
<dbReference type="EMBL" id="VCQU01000003">
    <property type="protein sequence ID" value="NMN95627.1"/>
    <property type="molecule type" value="Genomic_DNA"/>
</dbReference>
<keyword evidence="1" id="KW-1133">Transmembrane helix</keyword>
<reference evidence="3 4" key="1">
    <citation type="submission" date="2019-05" db="EMBL/GenBank/DDBJ databases">
        <authorList>
            <person name="Lee S.D."/>
        </authorList>
    </citation>
    <scope>NUCLEOTIDE SEQUENCE [LARGE SCALE GENOMIC DNA]</scope>
    <source>
        <strain evidence="3 4">YC2-7</strain>
    </source>
</reference>
<proteinExistence type="predicted"/>
<evidence type="ECO:0000259" key="2">
    <source>
        <dbReference type="Pfam" id="PF08044"/>
    </source>
</evidence>
<dbReference type="AlphaFoldDB" id="A0A848KIB8"/>
<dbReference type="RefSeq" id="WP_169586670.1">
    <property type="nucleotide sequence ID" value="NZ_VCQU01000003.1"/>
</dbReference>
<accession>A0A848KIB8</accession>
<dbReference type="InterPro" id="IPR012551">
    <property type="entry name" value="DUF1707_SHOCT-like"/>
</dbReference>
<evidence type="ECO:0000313" key="4">
    <source>
        <dbReference type="Proteomes" id="UP000535543"/>
    </source>
</evidence>
<keyword evidence="1" id="KW-0472">Membrane</keyword>
<feature type="domain" description="DUF1707" evidence="2">
    <location>
        <begin position="9"/>
        <end position="61"/>
    </location>
</feature>
<comment type="caution">
    <text evidence="3">The sequence shown here is derived from an EMBL/GenBank/DDBJ whole genome shotgun (WGS) entry which is preliminary data.</text>
</comment>
<evidence type="ECO:0000256" key="1">
    <source>
        <dbReference type="SAM" id="Phobius"/>
    </source>
</evidence>
<name>A0A848KIB8_9NOCA</name>
<dbReference type="Proteomes" id="UP000535543">
    <property type="component" value="Unassembled WGS sequence"/>
</dbReference>
<dbReference type="PANTHER" id="PTHR40763:SF4">
    <property type="entry name" value="DUF1707 DOMAIN-CONTAINING PROTEIN"/>
    <property type="match status" value="1"/>
</dbReference>
<organism evidence="3 4">
    <name type="scientific">Antrihabitans stalactiti</name>
    <dbReference type="NCBI Taxonomy" id="2584121"/>
    <lineage>
        <taxon>Bacteria</taxon>
        <taxon>Bacillati</taxon>
        <taxon>Actinomycetota</taxon>
        <taxon>Actinomycetes</taxon>
        <taxon>Mycobacteriales</taxon>
        <taxon>Nocardiaceae</taxon>
        <taxon>Antrihabitans</taxon>
    </lineage>
</organism>
<keyword evidence="4" id="KW-1185">Reference proteome</keyword>
<feature type="transmembrane region" description="Helical" evidence="1">
    <location>
        <begin position="79"/>
        <end position="99"/>
    </location>
</feature>